<keyword evidence="15" id="KW-1185">Reference proteome</keyword>
<comment type="subcellular location">
    <subcellularLocation>
        <location evidence="1">Secreted</location>
    </subcellularLocation>
</comment>
<sequence length="603" mass="69976">MKTVVLIILLTLFIVDCKFVNKKDAYEIMIKGLKEYKATGKRPTYLEAAVKYYNTPNWFLNPTSKINQNEVCTTCALIGDLMIHQRKHAGLNDTDFAKEINFFCNLYSGNTERVCEGFTSLNSPVFLYIIDHSDKLTGIDVCSISFQYQDCILPNKYNWTIEVPTGNTVAKPESTGTKSFNILHITDIHYDPRYTANKTNDCSEPVCCQNDQADGTTPENSCGYWSDYIQADIPWRTVVNALDQTKKHDYDYVYFTGDIIPHRIWNTSIMDNTQIIAQVLDALDQTYKVPVFPALGNHEAHPTNLYSEIKDPSFSTQWLYDILFQKLSKWMPIDEVKETVLKGGYYTVSPKKGLRIIVLNNNVCISDNWWLVYNPNDPYDQLKWLAKVLLKAEQHNERVHLLHHVPSGRNECYRIWAREFRNIIDRFANTIAAQFNGHTHRDEFYIYYNRSNPQQAVSTAWNGASVVTYDKANPSYKVLKIDTKTFDLLDFEEWTYNLTLANLNGDKNPEWYKLYSFKEAYGVKTLEPEEMSKLVFQMTKKHELIDQYYRFKFRNGDIALQEGCDDDCKKDLLCTMVKTEYGDDTVCDKVKNLYDNNENIKVT</sequence>
<feature type="disulfide bond" evidence="10">
    <location>
        <begin position="364"/>
        <end position="412"/>
    </location>
</feature>
<feature type="binding site" evidence="9">
    <location>
        <position position="297"/>
    </location>
    <ligand>
        <name>Zn(2+)</name>
        <dbReference type="ChEBI" id="CHEBI:29105"/>
        <label>2</label>
    </ligand>
</feature>
<dbReference type="Pfam" id="PF19272">
    <property type="entry name" value="ASMase_C"/>
    <property type="match status" value="1"/>
</dbReference>
<keyword evidence="4 9" id="KW-0479">Metal-binding</keyword>
<dbReference type="PANTHER" id="PTHR10340:SF29">
    <property type="entry name" value="SPHINGOMYELIN PHOSPHODIESTERASE"/>
    <property type="match status" value="1"/>
</dbReference>
<dbReference type="PIRSF" id="PIRSF000948">
    <property type="entry name" value="Sphingomy_PDE"/>
    <property type="match status" value="1"/>
</dbReference>
<dbReference type="InterPro" id="IPR011160">
    <property type="entry name" value="Sphingomy_PDE"/>
</dbReference>
<dbReference type="InterPro" id="IPR041805">
    <property type="entry name" value="ASMase/PPN1_MPP"/>
</dbReference>
<dbReference type="AlphaFoldDB" id="A0A9P0GBJ2"/>
<feature type="binding site" evidence="9">
    <location>
        <position position="404"/>
    </location>
    <ligand>
        <name>Zn(2+)</name>
        <dbReference type="ChEBI" id="CHEBI:29105"/>
        <label>2</label>
    </ligand>
</feature>
<feature type="binding site" evidence="9">
    <location>
        <position position="258"/>
    </location>
    <ligand>
        <name>Zn(2+)</name>
        <dbReference type="ChEBI" id="CHEBI:29105"/>
        <label>2</label>
    </ligand>
</feature>
<organism evidence="14 15">
    <name type="scientific">Psylliodes chrysocephalus</name>
    <dbReference type="NCBI Taxonomy" id="3402493"/>
    <lineage>
        <taxon>Eukaryota</taxon>
        <taxon>Metazoa</taxon>
        <taxon>Ecdysozoa</taxon>
        <taxon>Arthropoda</taxon>
        <taxon>Hexapoda</taxon>
        <taxon>Insecta</taxon>
        <taxon>Pterygota</taxon>
        <taxon>Neoptera</taxon>
        <taxon>Endopterygota</taxon>
        <taxon>Coleoptera</taxon>
        <taxon>Polyphaga</taxon>
        <taxon>Cucujiformia</taxon>
        <taxon>Chrysomeloidea</taxon>
        <taxon>Chrysomelidae</taxon>
        <taxon>Galerucinae</taxon>
        <taxon>Alticini</taxon>
        <taxon>Psylliodes</taxon>
    </lineage>
</organism>
<dbReference type="GO" id="GO:0016020">
    <property type="term" value="C:membrane"/>
    <property type="evidence" value="ECO:0007669"/>
    <property type="project" value="GOC"/>
</dbReference>
<feature type="binding site" evidence="9">
    <location>
        <position position="440"/>
    </location>
    <ligand>
        <name>Zn(2+)</name>
        <dbReference type="ChEBI" id="CHEBI:29105"/>
        <label>1</label>
    </ligand>
</feature>
<feature type="disulfide bond" evidence="10">
    <location>
        <begin position="564"/>
        <end position="568"/>
    </location>
</feature>
<reference evidence="14" key="1">
    <citation type="submission" date="2022-01" db="EMBL/GenBank/DDBJ databases">
        <authorList>
            <person name="King R."/>
        </authorList>
    </citation>
    <scope>NUCLEOTIDE SEQUENCE</scope>
</reference>
<gene>
    <name evidence="14" type="ORF">PSYICH_LOCUS6070</name>
</gene>
<dbReference type="Gene3D" id="3.60.21.10">
    <property type="match status" value="1"/>
</dbReference>
<accession>A0A9P0GBJ2</accession>
<feature type="binding site" evidence="9">
    <location>
        <position position="438"/>
    </location>
    <ligand>
        <name>Zn(2+)</name>
        <dbReference type="ChEBI" id="CHEBI:29105"/>
        <label>2</label>
    </ligand>
</feature>
<evidence type="ECO:0000256" key="7">
    <source>
        <dbReference type="ARBA" id="ARBA00022833"/>
    </source>
</evidence>
<evidence type="ECO:0000259" key="13">
    <source>
        <dbReference type="Pfam" id="PF19272"/>
    </source>
</evidence>
<dbReference type="SUPFAM" id="SSF56300">
    <property type="entry name" value="Metallo-dependent phosphatases"/>
    <property type="match status" value="1"/>
</dbReference>
<dbReference type="GO" id="GO:0005764">
    <property type="term" value="C:lysosome"/>
    <property type="evidence" value="ECO:0007669"/>
    <property type="project" value="TreeGrafter"/>
</dbReference>
<feature type="non-terminal residue" evidence="14">
    <location>
        <position position="603"/>
    </location>
</feature>
<keyword evidence="5 11" id="KW-0732">Signal</keyword>
<feature type="domain" description="Sphingomyelin phosphodiesterase C-terminal" evidence="13">
    <location>
        <begin position="466"/>
        <end position="583"/>
    </location>
</feature>
<feature type="binding site" evidence="9">
    <location>
        <position position="189"/>
    </location>
    <ligand>
        <name>Zn(2+)</name>
        <dbReference type="ChEBI" id="CHEBI:29105"/>
        <label>1</label>
    </ligand>
</feature>
<evidence type="ECO:0000256" key="1">
    <source>
        <dbReference type="ARBA" id="ARBA00004613"/>
    </source>
</evidence>
<dbReference type="InterPro" id="IPR029052">
    <property type="entry name" value="Metallo-depent_PP-like"/>
</dbReference>
<dbReference type="PANTHER" id="PTHR10340">
    <property type="entry name" value="SPHINGOMYELIN PHOSPHODIESTERASE"/>
    <property type="match status" value="1"/>
</dbReference>
<dbReference type="GO" id="GO:0006685">
    <property type="term" value="P:sphingomyelin catabolic process"/>
    <property type="evidence" value="ECO:0007669"/>
    <property type="project" value="InterPro"/>
</dbReference>
<feature type="disulfide bond" evidence="10">
    <location>
        <begin position="104"/>
        <end position="115"/>
    </location>
</feature>
<evidence type="ECO:0000256" key="8">
    <source>
        <dbReference type="ARBA" id="ARBA00023180"/>
    </source>
</evidence>
<feature type="chain" id="PRO_5040145386" description="Sphingomyelin phosphodiesterase" evidence="11">
    <location>
        <begin position="18"/>
        <end position="603"/>
    </location>
</feature>
<dbReference type="OrthoDB" id="282973at2759"/>
<comment type="cofactor">
    <cofactor evidence="9">
        <name>Zn(2+)</name>
        <dbReference type="ChEBI" id="CHEBI:29105"/>
    </cofactor>
    <text evidence="9">Binds 2 Zn(2+) ions per subunit.</text>
</comment>
<evidence type="ECO:0000256" key="4">
    <source>
        <dbReference type="ARBA" id="ARBA00022723"/>
    </source>
</evidence>
<dbReference type="GO" id="GO:0061750">
    <property type="term" value="F:acid sphingomyelin phosphodiesterase activity"/>
    <property type="evidence" value="ECO:0007669"/>
    <property type="project" value="TreeGrafter"/>
</dbReference>
<evidence type="ECO:0000256" key="3">
    <source>
        <dbReference type="ARBA" id="ARBA00022525"/>
    </source>
</evidence>
<name>A0A9P0GBJ2_9CUCU</name>
<protein>
    <recommendedName>
        <fullName evidence="16">Sphingomyelin phosphodiesterase</fullName>
    </recommendedName>
</protein>
<keyword evidence="3" id="KW-0964">Secreted</keyword>
<dbReference type="GO" id="GO:0046513">
    <property type="term" value="P:ceramide biosynthetic process"/>
    <property type="evidence" value="ECO:0007669"/>
    <property type="project" value="TreeGrafter"/>
</dbReference>
<dbReference type="GO" id="GO:0046872">
    <property type="term" value="F:metal ion binding"/>
    <property type="evidence" value="ECO:0007669"/>
    <property type="project" value="UniProtKB-KW"/>
</dbReference>
<evidence type="ECO:0000313" key="15">
    <source>
        <dbReference type="Proteomes" id="UP001153636"/>
    </source>
</evidence>
<dbReference type="Proteomes" id="UP001153636">
    <property type="component" value="Chromosome 18"/>
</dbReference>
<evidence type="ECO:0000259" key="12">
    <source>
        <dbReference type="Pfam" id="PF00149"/>
    </source>
</evidence>
<keyword evidence="7 9" id="KW-0862">Zinc</keyword>
<dbReference type="Pfam" id="PF00149">
    <property type="entry name" value="Metallophos"/>
    <property type="match status" value="1"/>
</dbReference>
<evidence type="ECO:0000256" key="5">
    <source>
        <dbReference type="ARBA" id="ARBA00022729"/>
    </source>
</evidence>
<feature type="signal peptide" evidence="11">
    <location>
        <begin position="1"/>
        <end position="17"/>
    </location>
</feature>
<dbReference type="InterPro" id="IPR045473">
    <property type="entry name" value="ASM_C"/>
</dbReference>
<feature type="binding site" evidence="9">
    <location>
        <position position="258"/>
    </location>
    <ligand>
        <name>Zn(2+)</name>
        <dbReference type="ChEBI" id="CHEBI:29105"/>
        <label>1</label>
    </ligand>
</feature>
<dbReference type="EMBL" id="OV651830">
    <property type="protein sequence ID" value="CAH1104931.1"/>
    <property type="molecule type" value="Genomic_DNA"/>
</dbReference>
<keyword evidence="10" id="KW-1015">Disulfide bond</keyword>
<evidence type="ECO:0000256" key="9">
    <source>
        <dbReference type="PIRSR" id="PIRSR000948-1"/>
    </source>
</evidence>
<keyword evidence="8" id="KW-0325">Glycoprotein</keyword>
<feature type="domain" description="Calcineurin-like phosphoesterase" evidence="12">
    <location>
        <begin position="181"/>
        <end position="441"/>
    </location>
</feature>
<evidence type="ECO:0000313" key="14">
    <source>
        <dbReference type="EMBL" id="CAH1104931.1"/>
    </source>
</evidence>
<feature type="binding site" evidence="9">
    <location>
        <position position="187"/>
    </location>
    <ligand>
        <name>Zn(2+)</name>
        <dbReference type="ChEBI" id="CHEBI:29105"/>
        <label>1</label>
    </ligand>
</feature>
<dbReference type="CDD" id="cd00842">
    <property type="entry name" value="MPP_ASMase"/>
    <property type="match status" value="1"/>
</dbReference>
<evidence type="ECO:0008006" key="16">
    <source>
        <dbReference type="Google" id="ProtNLM"/>
    </source>
</evidence>
<evidence type="ECO:0000256" key="2">
    <source>
        <dbReference type="ARBA" id="ARBA00008234"/>
    </source>
</evidence>
<comment type="similarity">
    <text evidence="2">Belongs to the acid sphingomyelinase family.</text>
</comment>
<feature type="disulfide bond" evidence="10">
    <location>
        <begin position="202"/>
        <end position="207"/>
    </location>
</feature>
<dbReference type="InterPro" id="IPR004843">
    <property type="entry name" value="Calcineurin-like_PHP"/>
</dbReference>
<proteinExistence type="inferred from homology"/>
<evidence type="ECO:0000256" key="10">
    <source>
        <dbReference type="PIRSR" id="PIRSR000948-2"/>
    </source>
</evidence>
<evidence type="ECO:0000256" key="6">
    <source>
        <dbReference type="ARBA" id="ARBA00022801"/>
    </source>
</evidence>
<dbReference type="GO" id="GO:0005615">
    <property type="term" value="C:extracellular space"/>
    <property type="evidence" value="ECO:0007669"/>
    <property type="project" value="TreeGrafter"/>
</dbReference>
<evidence type="ECO:0000256" key="11">
    <source>
        <dbReference type="SAM" id="SignalP"/>
    </source>
</evidence>
<keyword evidence="6" id="KW-0378">Hydrolase</keyword>